<evidence type="ECO:0000256" key="3">
    <source>
        <dbReference type="ARBA" id="ARBA00022741"/>
    </source>
</evidence>
<dbReference type="GO" id="GO:0006436">
    <property type="term" value="P:tryptophanyl-tRNA aminoacylation"/>
    <property type="evidence" value="ECO:0007669"/>
    <property type="project" value="UniProtKB-UniRule"/>
</dbReference>
<keyword evidence="11" id="KW-1185">Reference proteome</keyword>
<keyword evidence="3 8" id="KW-0547">Nucleotide-binding</keyword>
<dbReference type="InterPro" id="IPR002306">
    <property type="entry name" value="Trp-tRNA-ligase"/>
</dbReference>
<comment type="subcellular location">
    <subcellularLocation>
        <location evidence="8">Cytoplasm</location>
    </subcellularLocation>
</comment>
<dbReference type="GeneID" id="78177177"/>
<dbReference type="PANTHER" id="PTHR43766">
    <property type="entry name" value="TRYPTOPHAN--TRNA LIGASE, MITOCHONDRIAL"/>
    <property type="match status" value="1"/>
</dbReference>
<evidence type="ECO:0000256" key="9">
    <source>
        <dbReference type="RuleBase" id="RU363036"/>
    </source>
</evidence>
<dbReference type="PROSITE" id="PS00178">
    <property type="entry name" value="AA_TRNA_LIGASE_I"/>
    <property type="match status" value="1"/>
</dbReference>
<keyword evidence="2 8" id="KW-0436">Ligase</keyword>
<dbReference type="HAMAP" id="MF_00140_B">
    <property type="entry name" value="Trp_tRNA_synth_B"/>
    <property type="match status" value="1"/>
</dbReference>
<accession>A0A1M6LRP2</accession>
<comment type="similarity">
    <text evidence="1 8 9">Belongs to the class-I aminoacyl-tRNA synthetase family.</text>
</comment>
<comment type="catalytic activity">
    <reaction evidence="7 8">
        <text>tRNA(Trp) + L-tryptophan + ATP = L-tryptophyl-tRNA(Trp) + AMP + diphosphate + H(+)</text>
        <dbReference type="Rhea" id="RHEA:24080"/>
        <dbReference type="Rhea" id="RHEA-COMP:9671"/>
        <dbReference type="Rhea" id="RHEA-COMP:9705"/>
        <dbReference type="ChEBI" id="CHEBI:15378"/>
        <dbReference type="ChEBI" id="CHEBI:30616"/>
        <dbReference type="ChEBI" id="CHEBI:33019"/>
        <dbReference type="ChEBI" id="CHEBI:57912"/>
        <dbReference type="ChEBI" id="CHEBI:78442"/>
        <dbReference type="ChEBI" id="CHEBI:78535"/>
        <dbReference type="ChEBI" id="CHEBI:456215"/>
        <dbReference type="EC" id="6.1.1.2"/>
    </reaction>
</comment>
<evidence type="ECO:0000313" key="10">
    <source>
        <dbReference type="EMBL" id="SHJ73816.1"/>
    </source>
</evidence>
<organism evidence="10 11">
    <name type="scientific">Anaerotignum lactatifermentans DSM 14214</name>
    <dbReference type="NCBI Taxonomy" id="1121323"/>
    <lineage>
        <taxon>Bacteria</taxon>
        <taxon>Bacillati</taxon>
        <taxon>Bacillota</taxon>
        <taxon>Clostridia</taxon>
        <taxon>Lachnospirales</taxon>
        <taxon>Anaerotignaceae</taxon>
        <taxon>Anaerotignum</taxon>
    </lineage>
</organism>
<comment type="function">
    <text evidence="8">Catalyzes the attachment of tryptophan to tRNA(Trp).</text>
</comment>
<feature type="binding site" evidence="8">
    <location>
        <begin position="148"/>
        <end position="150"/>
    </location>
    <ligand>
        <name>ATP</name>
        <dbReference type="ChEBI" id="CHEBI:30616"/>
    </ligand>
</feature>
<dbReference type="NCBIfam" id="TIGR00233">
    <property type="entry name" value="trpS"/>
    <property type="match status" value="1"/>
</dbReference>
<dbReference type="EC" id="6.1.1.2" evidence="8"/>
<dbReference type="Pfam" id="PF00579">
    <property type="entry name" value="tRNA-synt_1b"/>
    <property type="match status" value="1"/>
</dbReference>
<dbReference type="CDD" id="cd00806">
    <property type="entry name" value="TrpRS_core"/>
    <property type="match status" value="1"/>
</dbReference>
<feature type="binding site" evidence="8">
    <location>
        <begin position="196"/>
        <end position="200"/>
    </location>
    <ligand>
        <name>ATP</name>
        <dbReference type="ChEBI" id="CHEBI:30616"/>
    </ligand>
</feature>
<dbReference type="InterPro" id="IPR001412">
    <property type="entry name" value="aa-tRNA-synth_I_CS"/>
</dbReference>
<dbReference type="InterPro" id="IPR014729">
    <property type="entry name" value="Rossmann-like_a/b/a_fold"/>
</dbReference>
<dbReference type="RefSeq" id="WP_159432851.1">
    <property type="nucleotide sequence ID" value="NZ_FRAH01000005.1"/>
</dbReference>
<evidence type="ECO:0000256" key="6">
    <source>
        <dbReference type="ARBA" id="ARBA00023146"/>
    </source>
</evidence>
<dbReference type="SUPFAM" id="SSF52374">
    <property type="entry name" value="Nucleotidylyl transferase"/>
    <property type="match status" value="1"/>
</dbReference>
<keyword evidence="4 8" id="KW-0067">ATP-binding</keyword>
<name>A0A1M6LRP2_9FIRM</name>
<evidence type="ECO:0000256" key="5">
    <source>
        <dbReference type="ARBA" id="ARBA00022917"/>
    </source>
</evidence>
<evidence type="ECO:0000256" key="2">
    <source>
        <dbReference type="ARBA" id="ARBA00022598"/>
    </source>
</evidence>
<feature type="binding site" evidence="8">
    <location>
        <position position="187"/>
    </location>
    <ligand>
        <name>ATP</name>
        <dbReference type="ChEBI" id="CHEBI:30616"/>
    </ligand>
</feature>
<dbReference type="Gene3D" id="3.40.50.620">
    <property type="entry name" value="HUPs"/>
    <property type="match status" value="1"/>
</dbReference>
<sequence>MEEKKRIFSGMQPSGMITLGNYLGALKNWTNLQDDYDCLYCIVDMHAITVRQDPVKLRKQARDLLTQYLAVGIDPEKNTIYYQSHVSQHAELGWILNCFTYMGELNRMTQFKDKAAKHSDNINAGLYTYPVLMASDILLYQTDLVPVGEDQRQHLEITRDIAGRFNGIYGETFKIPEAYIGKVGARIMSLQEPTKKMSKSDENKNNTILLMDEPAVIMNKVKRAMTDSGSEIRHGEDKPGITNLLNIYCACTGKTMEEAEREFDGAGYGAFKTAVGEAVVAELEPVQKRVKELEKNKDYLDEVIKYGAERAGKLAARTLTKVQKKVGFPPVIR</sequence>
<protein>
    <recommendedName>
        <fullName evidence="8">Tryptophan--tRNA ligase</fullName>
        <ecNumber evidence="8">6.1.1.2</ecNumber>
    </recommendedName>
    <alternativeName>
        <fullName evidence="8">Tryptophanyl-tRNA synthetase</fullName>
        <shortName evidence="8">TrpRS</shortName>
    </alternativeName>
</protein>
<evidence type="ECO:0000256" key="1">
    <source>
        <dbReference type="ARBA" id="ARBA00005594"/>
    </source>
</evidence>
<comment type="subunit">
    <text evidence="8">Homodimer.</text>
</comment>
<dbReference type="GO" id="GO:0005829">
    <property type="term" value="C:cytosol"/>
    <property type="evidence" value="ECO:0007669"/>
    <property type="project" value="TreeGrafter"/>
</dbReference>
<dbReference type="PANTHER" id="PTHR43766:SF1">
    <property type="entry name" value="TRYPTOPHAN--TRNA LIGASE, MITOCHONDRIAL"/>
    <property type="match status" value="1"/>
</dbReference>
<dbReference type="GO" id="GO:0004830">
    <property type="term" value="F:tryptophan-tRNA ligase activity"/>
    <property type="evidence" value="ECO:0007669"/>
    <property type="project" value="UniProtKB-UniRule"/>
</dbReference>
<feature type="binding site" evidence="8">
    <location>
        <begin position="20"/>
        <end position="21"/>
    </location>
    <ligand>
        <name>ATP</name>
        <dbReference type="ChEBI" id="CHEBI:30616"/>
    </ligand>
</feature>
<feature type="binding site" evidence="8">
    <location>
        <position position="136"/>
    </location>
    <ligand>
        <name>L-tryptophan</name>
        <dbReference type="ChEBI" id="CHEBI:57912"/>
    </ligand>
</feature>
<evidence type="ECO:0000313" key="11">
    <source>
        <dbReference type="Proteomes" id="UP000183975"/>
    </source>
</evidence>
<dbReference type="InterPro" id="IPR050203">
    <property type="entry name" value="Trp-tRNA_synthetase"/>
</dbReference>
<feature type="short sequence motif" description="'KMSKS' region" evidence="8">
    <location>
        <begin position="196"/>
        <end position="200"/>
    </location>
</feature>
<dbReference type="PRINTS" id="PR01039">
    <property type="entry name" value="TRNASYNTHTRP"/>
</dbReference>
<dbReference type="InterPro" id="IPR024109">
    <property type="entry name" value="Trp-tRNA-ligase_bac-type"/>
</dbReference>
<feature type="binding site" evidence="8">
    <location>
        <begin position="12"/>
        <end position="14"/>
    </location>
    <ligand>
        <name>ATP</name>
        <dbReference type="ChEBI" id="CHEBI:30616"/>
    </ligand>
</feature>
<evidence type="ECO:0000256" key="4">
    <source>
        <dbReference type="ARBA" id="ARBA00022840"/>
    </source>
</evidence>
<keyword evidence="6 8" id="KW-0030">Aminoacyl-tRNA synthetase</keyword>
<keyword evidence="5 8" id="KW-0648">Protein biosynthesis</keyword>
<gene>
    <name evidence="8" type="primary">trpS</name>
    <name evidence="10" type="ORF">SAMN02745138_00407</name>
</gene>
<keyword evidence="8" id="KW-0963">Cytoplasm</keyword>
<dbReference type="OrthoDB" id="9801042at2"/>
<reference evidence="10 11" key="1">
    <citation type="submission" date="2016-11" db="EMBL/GenBank/DDBJ databases">
        <authorList>
            <person name="Jaros S."/>
            <person name="Januszkiewicz K."/>
            <person name="Wedrychowicz H."/>
        </authorList>
    </citation>
    <scope>NUCLEOTIDE SEQUENCE [LARGE SCALE GENOMIC DNA]</scope>
    <source>
        <strain evidence="10 11">DSM 14214</strain>
    </source>
</reference>
<dbReference type="Gene3D" id="1.10.240.10">
    <property type="entry name" value="Tyrosyl-Transfer RNA Synthetase"/>
    <property type="match status" value="1"/>
</dbReference>
<evidence type="ECO:0000256" key="7">
    <source>
        <dbReference type="ARBA" id="ARBA00049929"/>
    </source>
</evidence>
<feature type="short sequence motif" description="'HIGH' region" evidence="8">
    <location>
        <begin position="13"/>
        <end position="21"/>
    </location>
</feature>
<dbReference type="FunFam" id="1.10.240.10:FF:000002">
    <property type="entry name" value="Tryptophan--tRNA ligase"/>
    <property type="match status" value="1"/>
</dbReference>
<dbReference type="GO" id="GO:0005524">
    <property type="term" value="F:ATP binding"/>
    <property type="evidence" value="ECO:0007669"/>
    <property type="project" value="UniProtKB-UniRule"/>
</dbReference>
<dbReference type="InterPro" id="IPR002305">
    <property type="entry name" value="aa-tRNA-synth_Ic"/>
</dbReference>
<dbReference type="Proteomes" id="UP000183975">
    <property type="component" value="Unassembled WGS sequence"/>
</dbReference>
<evidence type="ECO:0000256" key="8">
    <source>
        <dbReference type="HAMAP-Rule" id="MF_00140"/>
    </source>
</evidence>
<dbReference type="AlphaFoldDB" id="A0A1M6LRP2"/>
<proteinExistence type="inferred from homology"/>
<dbReference type="EMBL" id="FRAH01000005">
    <property type="protein sequence ID" value="SHJ73816.1"/>
    <property type="molecule type" value="Genomic_DNA"/>
</dbReference>